<dbReference type="SUPFAM" id="SSF140931">
    <property type="entry name" value="Fic-like"/>
    <property type="match status" value="1"/>
</dbReference>
<dbReference type="OrthoDB" id="9807853at2"/>
<dbReference type="STRING" id="1513793.SAMN06296036_113104"/>
<keyword evidence="5" id="KW-1185">Reference proteome</keyword>
<evidence type="ECO:0000256" key="1">
    <source>
        <dbReference type="PIRSR" id="PIRSR640198-1"/>
    </source>
</evidence>
<evidence type="ECO:0000256" key="2">
    <source>
        <dbReference type="PIRSR" id="PIRSR640198-2"/>
    </source>
</evidence>
<evidence type="ECO:0000259" key="3">
    <source>
        <dbReference type="PROSITE" id="PS51459"/>
    </source>
</evidence>
<dbReference type="RefSeq" id="WP_132321161.1">
    <property type="nucleotide sequence ID" value="NZ_FWZT01000013.1"/>
</dbReference>
<dbReference type="PANTHER" id="PTHR13504:SF38">
    <property type="entry name" value="FIDO DOMAIN-CONTAINING PROTEIN"/>
    <property type="match status" value="1"/>
</dbReference>
<dbReference type="Gene3D" id="1.10.3290.10">
    <property type="entry name" value="Fido-like domain"/>
    <property type="match status" value="1"/>
</dbReference>
<feature type="binding site" evidence="2">
    <location>
        <begin position="182"/>
        <end position="189"/>
    </location>
    <ligand>
        <name>ATP</name>
        <dbReference type="ChEBI" id="CHEBI:30616"/>
    </ligand>
</feature>
<organism evidence="4 5">
    <name type="scientific">Pseudobacteriovorax antillogorgiicola</name>
    <dbReference type="NCBI Taxonomy" id="1513793"/>
    <lineage>
        <taxon>Bacteria</taxon>
        <taxon>Pseudomonadati</taxon>
        <taxon>Bdellovibrionota</taxon>
        <taxon>Oligoflexia</taxon>
        <taxon>Oligoflexales</taxon>
        <taxon>Pseudobacteriovoracaceae</taxon>
        <taxon>Pseudobacteriovorax</taxon>
    </lineage>
</organism>
<name>A0A1Y6C4N4_9BACT</name>
<sequence>MEYNSFNLAKIDRVPSTNSNIDIKLEATPQPHPDFSLEYFLFRFWCGDSALREDRYVTRKRLALQAVGVDNGDRDALRLNNQIRAYQQAYELVLNADNVTLDLICRINGLVCTQHKESGRIRSSQNFVGKRDNQPVYVPPSTGALPDLVDDLISYINDDSIEAIPRMIVAHSQFLLIHPFQDGNGRTARIIMDAMLYRTYGASYLSLSLQRLDNNARYIDTIQKFKTNIPKGLGDSYWAEGFSLISSFKDEANQIIKQADLEIKGKLAFFDHDKDVLSLCRTLWQRPIIYQQDIPGCEFWTEGRLAKAVNTLVQAGILSLRKLLKPEGEMILECPIIFKAWKKIDDMVLGIQES</sequence>
<proteinExistence type="predicted"/>
<keyword evidence="2" id="KW-0547">Nucleotide-binding</keyword>
<dbReference type="InterPro" id="IPR040198">
    <property type="entry name" value="Fido_containing"/>
</dbReference>
<dbReference type="Proteomes" id="UP000192907">
    <property type="component" value="Unassembled WGS sequence"/>
</dbReference>
<dbReference type="InterPro" id="IPR036597">
    <property type="entry name" value="Fido-like_dom_sf"/>
</dbReference>
<dbReference type="GO" id="GO:0005524">
    <property type="term" value="F:ATP binding"/>
    <property type="evidence" value="ECO:0007669"/>
    <property type="project" value="UniProtKB-KW"/>
</dbReference>
<dbReference type="InterPro" id="IPR003812">
    <property type="entry name" value="Fido"/>
</dbReference>
<evidence type="ECO:0000313" key="5">
    <source>
        <dbReference type="Proteomes" id="UP000192907"/>
    </source>
</evidence>
<dbReference type="PANTHER" id="PTHR13504">
    <property type="entry name" value="FIDO DOMAIN-CONTAINING PROTEIN DDB_G0283145"/>
    <property type="match status" value="1"/>
</dbReference>
<accession>A0A1Y6C4N4</accession>
<protein>
    <submittedName>
        <fullName evidence="4">Fic/DOC family protein</fullName>
    </submittedName>
</protein>
<feature type="domain" description="Fido" evidence="3">
    <location>
        <begin position="99"/>
        <end position="247"/>
    </location>
</feature>
<keyword evidence="2" id="KW-0067">ATP-binding</keyword>
<dbReference type="Pfam" id="PF02661">
    <property type="entry name" value="Fic"/>
    <property type="match status" value="1"/>
</dbReference>
<feature type="active site" evidence="1">
    <location>
        <position position="178"/>
    </location>
</feature>
<dbReference type="PROSITE" id="PS51459">
    <property type="entry name" value="FIDO"/>
    <property type="match status" value="1"/>
</dbReference>
<dbReference type="AlphaFoldDB" id="A0A1Y6C4N4"/>
<gene>
    <name evidence="4" type="ORF">SAMN06296036_113104</name>
</gene>
<dbReference type="EMBL" id="FWZT01000013">
    <property type="protein sequence ID" value="SMF43782.1"/>
    <property type="molecule type" value="Genomic_DNA"/>
</dbReference>
<evidence type="ECO:0000313" key="4">
    <source>
        <dbReference type="EMBL" id="SMF43782.1"/>
    </source>
</evidence>
<reference evidence="5" key="1">
    <citation type="submission" date="2017-04" db="EMBL/GenBank/DDBJ databases">
        <authorList>
            <person name="Varghese N."/>
            <person name="Submissions S."/>
        </authorList>
    </citation>
    <scope>NUCLEOTIDE SEQUENCE [LARGE SCALE GENOMIC DNA]</scope>
    <source>
        <strain evidence="5">RKEM611</strain>
    </source>
</reference>